<proteinExistence type="inferred from homology"/>
<sequence length="77" mass="8993">MKPQLGYVYSTKMNKKVSVLVPYNKVHKKYKKIIVYKKVYLVSDPREEASEGDLVLICLESSKYNKKLSLSKIFFKS</sequence>
<evidence type="ECO:0000256" key="3">
    <source>
        <dbReference type="ARBA" id="ARBA00023274"/>
    </source>
</evidence>
<dbReference type="GO" id="GO:0005840">
    <property type="term" value="C:ribosome"/>
    <property type="evidence" value="ECO:0007669"/>
    <property type="project" value="UniProtKB-KW"/>
</dbReference>
<dbReference type="GO" id="GO:1990904">
    <property type="term" value="C:ribonucleoprotein complex"/>
    <property type="evidence" value="ECO:0007669"/>
    <property type="project" value="UniProtKB-KW"/>
</dbReference>
<keyword evidence="2" id="KW-0689">Ribosomal protein</keyword>
<dbReference type="InterPro" id="IPR012340">
    <property type="entry name" value="NA-bd_OB-fold"/>
</dbReference>
<organism evidence="4">
    <name type="scientific">Apicomplexa sp. WK-2018_Corallicola</name>
    <dbReference type="NCBI Taxonomy" id="2304055"/>
    <lineage>
        <taxon>Eukaryota</taxon>
        <taxon>Sar</taxon>
        <taxon>Alveolata</taxon>
        <taxon>Apicomplexa</taxon>
    </lineage>
</organism>
<protein>
    <submittedName>
        <fullName evidence="4">Rps17</fullName>
    </submittedName>
</protein>
<comment type="similarity">
    <text evidence="1">Belongs to the universal ribosomal protein uS17 family.</text>
</comment>
<evidence type="ECO:0000256" key="2">
    <source>
        <dbReference type="ARBA" id="ARBA00022980"/>
    </source>
</evidence>
<dbReference type="EMBL" id="MH304845">
    <property type="protein sequence ID" value="AXP85383.1"/>
    <property type="molecule type" value="Genomic_DNA"/>
</dbReference>
<dbReference type="GO" id="GO:0003735">
    <property type="term" value="F:structural constituent of ribosome"/>
    <property type="evidence" value="ECO:0007669"/>
    <property type="project" value="InterPro"/>
</dbReference>
<dbReference type="GO" id="GO:0006412">
    <property type="term" value="P:translation"/>
    <property type="evidence" value="ECO:0007669"/>
    <property type="project" value="InterPro"/>
</dbReference>
<accession>A0A346KN92</accession>
<evidence type="ECO:0000256" key="1">
    <source>
        <dbReference type="ARBA" id="ARBA00010254"/>
    </source>
</evidence>
<dbReference type="InterPro" id="IPR000266">
    <property type="entry name" value="Ribosomal_uS17"/>
</dbReference>
<evidence type="ECO:0000313" key="4">
    <source>
        <dbReference type="EMBL" id="AXP85383.1"/>
    </source>
</evidence>
<keyword evidence="3" id="KW-0687">Ribonucleoprotein</keyword>
<dbReference type="Gene3D" id="2.40.50.140">
    <property type="entry name" value="Nucleic acid-binding proteins"/>
    <property type="match status" value="1"/>
</dbReference>
<dbReference type="SUPFAM" id="SSF50249">
    <property type="entry name" value="Nucleic acid-binding proteins"/>
    <property type="match status" value="1"/>
</dbReference>
<gene>
    <name evidence="4" type="primary">rps17</name>
</gene>
<reference evidence="4" key="1">
    <citation type="submission" date="2018-05" db="EMBL/GenBank/DDBJ databases">
        <title>A widespread coral-associated apicomplexan with an unusual plastid.</title>
        <authorList>
            <person name="Kwong W.K."/>
            <person name="Keeling P.J."/>
        </authorList>
    </citation>
    <scope>NUCLEOTIDE SEQUENCE</scope>
</reference>
<dbReference type="AlphaFoldDB" id="A0A346KN92"/>
<name>A0A346KN92_9APIC</name>
<dbReference type="Pfam" id="PF00366">
    <property type="entry name" value="Ribosomal_S17"/>
    <property type="match status" value="1"/>
</dbReference>